<evidence type="ECO:0000313" key="2">
    <source>
        <dbReference type="EMBL" id="KAL1496256.1"/>
    </source>
</evidence>
<comment type="caution">
    <text evidence="2">The sequence shown here is derived from an EMBL/GenBank/DDBJ whole genome shotgun (WGS) entry which is preliminary data.</text>
</comment>
<gene>
    <name evidence="2" type="ORF">AB1Y20_016219</name>
</gene>
<keyword evidence="3" id="KW-1185">Reference proteome</keyword>
<dbReference type="PANTHER" id="PTHR42923">
    <property type="entry name" value="PROTOPORPHYRINOGEN OXIDASE"/>
    <property type="match status" value="1"/>
</dbReference>
<dbReference type="InterPro" id="IPR050464">
    <property type="entry name" value="Zeta_carotene_desat/Oxidored"/>
</dbReference>
<dbReference type="SUPFAM" id="SSF51905">
    <property type="entry name" value="FAD/NAD(P)-binding domain"/>
    <property type="match status" value="1"/>
</dbReference>
<dbReference type="AlphaFoldDB" id="A0AB34IC71"/>
<dbReference type="EMBL" id="JBGBPQ010000029">
    <property type="protein sequence ID" value="KAL1496256.1"/>
    <property type="molecule type" value="Genomic_DNA"/>
</dbReference>
<feature type="domain" description="Amine oxidase" evidence="1">
    <location>
        <begin position="54"/>
        <end position="540"/>
    </location>
</feature>
<dbReference type="InterPro" id="IPR002937">
    <property type="entry name" value="Amino_oxidase"/>
</dbReference>
<accession>A0AB34IC71</accession>
<reference evidence="2 3" key="1">
    <citation type="journal article" date="2024" name="Science">
        <title>Giant polyketide synthase enzymes in the biosynthesis of giant marine polyether toxins.</title>
        <authorList>
            <person name="Fallon T.R."/>
            <person name="Shende V.V."/>
            <person name="Wierzbicki I.H."/>
            <person name="Pendleton A.L."/>
            <person name="Watervoot N.F."/>
            <person name="Auber R.P."/>
            <person name="Gonzalez D.J."/>
            <person name="Wisecaver J.H."/>
            <person name="Moore B.S."/>
        </authorList>
    </citation>
    <scope>NUCLEOTIDE SEQUENCE [LARGE SCALE GENOMIC DNA]</scope>
    <source>
        <strain evidence="2 3">12B1</strain>
    </source>
</reference>
<name>A0AB34IC71_PRYPA</name>
<organism evidence="2 3">
    <name type="scientific">Prymnesium parvum</name>
    <name type="common">Toxic golden alga</name>
    <dbReference type="NCBI Taxonomy" id="97485"/>
    <lineage>
        <taxon>Eukaryota</taxon>
        <taxon>Haptista</taxon>
        <taxon>Haptophyta</taxon>
        <taxon>Prymnesiophyceae</taxon>
        <taxon>Prymnesiales</taxon>
        <taxon>Prymnesiaceae</taxon>
        <taxon>Prymnesium</taxon>
    </lineage>
</organism>
<dbReference type="InterPro" id="IPR036188">
    <property type="entry name" value="FAD/NAD-bd_sf"/>
</dbReference>
<dbReference type="Pfam" id="PF01593">
    <property type="entry name" value="Amino_oxidase"/>
    <property type="match status" value="1"/>
</dbReference>
<protein>
    <recommendedName>
        <fullName evidence="1">Amine oxidase domain-containing protein</fullName>
    </recommendedName>
</protein>
<dbReference type="GO" id="GO:0016491">
    <property type="term" value="F:oxidoreductase activity"/>
    <property type="evidence" value="ECO:0007669"/>
    <property type="project" value="InterPro"/>
</dbReference>
<proteinExistence type="predicted"/>
<sequence length="601" mass="62269">MPSVLLLLLPATHALLLPPLSTRHLSPSPSPSRGGLPSLRLPPKRVVIVGGGWAGYSAAESLSASADCHVTLLDASARSAGGLAGGWRTAGGRPVEAGLHGFWREYRNTFALLRSIGLPFEQIFTPYTPSVLVAKTGRVATAPVLAVEARSPAAAWLPAPLETALLAQFASSSRLSLADRASAIGLLGCWADFGQEDPASWARYDNITAEELFKRFGGVTDALYTDMVEPLLHVLPMGPGYDISAAAALSCFHVFALQSRGAFDVRWCRGSIAEAIFKPWQARLQARPNVHLEAGARVSSVSFASDGGGLQVAVEGRAAALPADAVLVAVGATAAAPLGRASPALRGLRGMRGVTCVAARLFLRPAAAPTRGLRGGAHEATLLPREAAEAMAAAPVVVAGPGVGGIPQLEETGFCVYDLQRLHDEHARGQLGVLEVDFYRADAIADIDDDAEVAALALRAAAAALGVAPRVLHPSLLVDVAVVRARRAVSHFAPGSAALSPGVKLGGGVYACGDWIDRTGHASWSTEKAVVTGRQAAAAIAEDFGLRGVQADVIPAAEDTPPLQALRQVASALRATAPAPLLVNGLPPPAPWALLRSLLAR</sequence>
<dbReference type="Gene3D" id="3.50.50.60">
    <property type="entry name" value="FAD/NAD(P)-binding domain"/>
    <property type="match status" value="1"/>
</dbReference>
<evidence type="ECO:0000259" key="1">
    <source>
        <dbReference type="Pfam" id="PF01593"/>
    </source>
</evidence>
<dbReference type="Proteomes" id="UP001515480">
    <property type="component" value="Unassembled WGS sequence"/>
</dbReference>
<evidence type="ECO:0000313" key="3">
    <source>
        <dbReference type="Proteomes" id="UP001515480"/>
    </source>
</evidence>
<dbReference type="PANTHER" id="PTHR42923:SF46">
    <property type="entry name" value="AMINE OXIDASE"/>
    <property type="match status" value="1"/>
</dbReference>